<dbReference type="EMBL" id="BARW01026067">
    <property type="protein sequence ID" value="GAJ15041.1"/>
    <property type="molecule type" value="Genomic_DNA"/>
</dbReference>
<reference evidence="1" key="1">
    <citation type="journal article" date="2014" name="Front. Microbiol.">
        <title>High frequency of phylogenetically diverse reductive dehalogenase-homologous genes in deep subseafloor sedimentary metagenomes.</title>
        <authorList>
            <person name="Kawai M."/>
            <person name="Futagami T."/>
            <person name="Toyoda A."/>
            <person name="Takaki Y."/>
            <person name="Nishi S."/>
            <person name="Hori S."/>
            <person name="Arai W."/>
            <person name="Tsubouchi T."/>
            <person name="Morono Y."/>
            <person name="Uchiyama I."/>
            <person name="Ito T."/>
            <person name="Fujiyama A."/>
            <person name="Inagaki F."/>
            <person name="Takami H."/>
        </authorList>
    </citation>
    <scope>NUCLEOTIDE SEQUENCE</scope>
    <source>
        <strain evidence="1">Expedition CK06-06</strain>
    </source>
</reference>
<dbReference type="InterPro" id="IPR013783">
    <property type="entry name" value="Ig-like_fold"/>
</dbReference>
<gene>
    <name evidence="1" type="ORF">S12H4_42570</name>
</gene>
<evidence type="ECO:0000313" key="1">
    <source>
        <dbReference type="EMBL" id="GAJ15041.1"/>
    </source>
</evidence>
<protein>
    <recommendedName>
        <fullName evidence="2">Bacterial Ig-like domain-containing protein</fullName>
    </recommendedName>
</protein>
<accession>X1VIQ8</accession>
<proteinExistence type="predicted"/>
<organism evidence="1">
    <name type="scientific">marine sediment metagenome</name>
    <dbReference type="NCBI Taxonomy" id="412755"/>
    <lineage>
        <taxon>unclassified sequences</taxon>
        <taxon>metagenomes</taxon>
        <taxon>ecological metagenomes</taxon>
    </lineage>
</organism>
<dbReference type="AlphaFoldDB" id="X1VIQ8"/>
<name>X1VIQ8_9ZZZZ</name>
<comment type="caution">
    <text evidence="1">The sequence shown here is derived from an EMBL/GenBank/DDBJ whole genome shotgun (WGS) entry which is preliminary data.</text>
</comment>
<feature type="non-terminal residue" evidence="1">
    <location>
        <position position="1"/>
    </location>
</feature>
<evidence type="ECO:0008006" key="2">
    <source>
        <dbReference type="Google" id="ProtNLM"/>
    </source>
</evidence>
<sequence length="251" mass="27753">WGVNATAVGTIIWNQGESHTVDLSSTLPITQISPANNSIINNASYYEWLFTDSATINYSLLIDDNSDFSSPEKNISDIEDLNHSLEISLDDGFYYWKVQAFDNSVFDSETSTWQFIFDSVIPNVTNLQVQPAQINVSQNANITANVVDDLEISKVLVQITDPLNRIFNYTMSNSSSLYNLTYQADIAGGYNVKIIANDTANNINDSETINFSVSGLSTVITNPEADSIFNINTSFWLNSTVSSYGFDLNNG</sequence>
<dbReference type="Gene3D" id="2.60.40.10">
    <property type="entry name" value="Immunoglobulins"/>
    <property type="match status" value="2"/>
</dbReference>